<comment type="caution">
    <text evidence="3">The sequence shown here is derived from an EMBL/GenBank/DDBJ whole genome shotgun (WGS) entry which is preliminary data.</text>
</comment>
<dbReference type="PANTHER" id="PTHR34473">
    <property type="entry name" value="UPF0699 TRANSMEMBRANE PROTEIN YDBS"/>
    <property type="match status" value="1"/>
</dbReference>
<dbReference type="HOGENOM" id="CLU_104197_3_1_9"/>
<evidence type="ECO:0000256" key="1">
    <source>
        <dbReference type="SAM" id="Phobius"/>
    </source>
</evidence>
<organism evidence="3 4">
    <name type="scientific">Oenococcus kitaharae DSM 17330</name>
    <dbReference type="NCBI Taxonomy" id="1045004"/>
    <lineage>
        <taxon>Bacteria</taxon>
        <taxon>Bacillati</taxon>
        <taxon>Bacillota</taxon>
        <taxon>Bacilli</taxon>
        <taxon>Lactobacillales</taxon>
        <taxon>Lactobacillaceae</taxon>
        <taxon>Oenococcus</taxon>
    </lineage>
</organism>
<dbReference type="STRING" id="336988.NT96_02065"/>
<accession>G9WHB3</accession>
<dbReference type="eggNOG" id="COG3402">
    <property type="taxonomic scope" value="Bacteria"/>
</dbReference>
<feature type="domain" description="YdbS-like PH" evidence="2">
    <location>
        <begin position="69"/>
        <end position="145"/>
    </location>
</feature>
<sequence>MNETQQLPKKIQITWFVHACANLILSLIILAAIYLAGHIWHWPIWFVYVIAAAIVIGMISELISIPYRYRFWQYRITEDAVEMQSGFIFRKRIAIPISRVQNVTLSAGPLLQWQKMQKVAVATASSTHTIDGLENTKAEKLRDQIMALALGALDHEI</sequence>
<dbReference type="AlphaFoldDB" id="G9WHB3"/>
<keyword evidence="1" id="KW-1133">Transmembrane helix</keyword>
<feature type="transmembrane region" description="Helical" evidence="1">
    <location>
        <begin position="12"/>
        <end position="36"/>
    </location>
</feature>
<reference evidence="3 4" key="1">
    <citation type="journal article" date="2012" name="PLoS ONE">
        <title>Functional divergence in the genus oenococcus as predicted by genome sequencing of the newly-described species, Oenococcus kitaharae.</title>
        <authorList>
            <person name="Borneman A.R."/>
            <person name="McCarthy J.M."/>
            <person name="Chambers P.J."/>
            <person name="Bartowsky E.J."/>
        </authorList>
    </citation>
    <scope>NUCLEOTIDE SEQUENCE [LARGE SCALE GENOMIC DNA]</scope>
    <source>
        <strain evidence="4">DSM17330</strain>
    </source>
</reference>
<gene>
    <name evidence="3" type="ORF">OKIT_1683</name>
</gene>
<dbReference type="OrthoDB" id="1750577at2"/>
<evidence type="ECO:0000259" key="2">
    <source>
        <dbReference type="Pfam" id="PF03703"/>
    </source>
</evidence>
<dbReference type="PANTHER" id="PTHR34473:SF2">
    <property type="entry name" value="UPF0699 TRANSMEMBRANE PROTEIN YDBT"/>
    <property type="match status" value="1"/>
</dbReference>
<keyword evidence="1" id="KW-0472">Membrane</keyword>
<evidence type="ECO:0000313" key="3">
    <source>
        <dbReference type="EMBL" id="EHN59758.1"/>
    </source>
</evidence>
<feature type="transmembrane region" description="Helical" evidence="1">
    <location>
        <begin position="42"/>
        <end position="65"/>
    </location>
</feature>
<dbReference type="RefSeq" id="WP_007746863.1">
    <property type="nucleotide sequence ID" value="NZ_CM001398.1"/>
</dbReference>
<evidence type="ECO:0000313" key="4">
    <source>
        <dbReference type="Proteomes" id="UP000004959"/>
    </source>
</evidence>
<protein>
    <recommendedName>
        <fullName evidence="2">YdbS-like PH domain-containing protein</fullName>
    </recommendedName>
</protein>
<dbReference type="PATRIC" id="fig|1045004.4.peg.1653"/>
<name>G9WHB3_9LACO</name>
<dbReference type="InterPro" id="IPR005182">
    <property type="entry name" value="YdbS-like_PH"/>
</dbReference>
<dbReference type="Proteomes" id="UP000004959">
    <property type="component" value="Chromosome"/>
</dbReference>
<dbReference type="Pfam" id="PF03703">
    <property type="entry name" value="bPH_2"/>
    <property type="match status" value="1"/>
</dbReference>
<keyword evidence="1" id="KW-0812">Transmembrane</keyword>
<proteinExistence type="predicted"/>
<keyword evidence="4" id="KW-1185">Reference proteome</keyword>
<dbReference type="EMBL" id="AFVZ01000001">
    <property type="protein sequence ID" value="EHN59758.1"/>
    <property type="molecule type" value="Genomic_DNA"/>
</dbReference>